<dbReference type="RefSeq" id="WP_021102596.1">
    <property type="nucleotide sequence ID" value="NZ_KE557314.1"/>
</dbReference>
<keyword evidence="1" id="KW-0175">Coiled coil</keyword>
<dbReference type="PANTHER" id="PTHR32309">
    <property type="entry name" value="TYROSINE-PROTEIN KINASE"/>
    <property type="match status" value="1"/>
</dbReference>
<comment type="caution">
    <text evidence="3">The sequence shown here is derived from an EMBL/GenBank/DDBJ whole genome shotgun (WGS) entry which is preliminary data.</text>
</comment>
<keyword evidence="2" id="KW-0812">Transmembrane</keyword>
<dbReference type="InterPro" id="IPR050445">
    <property type="entry name" value="Bact_polysacc_biosynth/exp"/>
</dbReference>
<keyword evidence="4" id="KW-1185">Reference proteome</keyword>
<keyword evidence="2" id="KW-1133">Transmembrane helix</keyword>
<feature type="transmembrane region" description="Helical" evidence="2">
    <location>
        <begin position="312"/>
        <end position="334"/>
    </location>
</feature>
<evidence type="ECO:0008006" key="5">
    <source>
        <dbReference type="Google" id="ProtNLM"/>
    </source>
</evidence>
<accession>S9RHG2</accession>
<feature type="coiled-coil region" evidence="1">
    <location>
        <begin position="138"/>
        <end position="165"/>
    </location>
</feature>
<keyword evidence="2" id="KW-0472">Membrane</keyword>
<sequence>MLDWGYWRWQAARNLPLFVIIVVTITAVGWTAINAIPPEHTVSSRIILERSLGLGGAPKAQRSAEEVQHLQLILHELGVVGQSPDTPVEFKIESSRDKPTYLSISSTQSSAVAALTAVRAAETAVIEQGEKTRRDGTLSALTNQISRHETSLTQANKALAAHESQPLTGSEQGLERQADQLRARIERGPVEDAAITKLRIDLAVAQSIYSDTHPKLRQLRDRLSRQPEAAGDDWHAQLQSQLDRTLAALTDLRSYQATASRLEGEVTTATSALREAQDALVAAQLAQDANRINLRVVENAALDSADPRKARLAMLLGTLLAAVLAAVAGIWLRVRIDPRVRRPRDMRNALGLTPFATLPDLGPSLG</sequence>
<proteinExistence type="predicted"/>
<evidence type="ECO:0000256" key="2">
    <source>
        <dbReference type="SAM" id="Phobius"/>
    </source>
</evidence>
<dbReference type="Proteomes" id="UP000015351">
    <property type="component" value="Unassembled WGS sequence"/>
</dbReference>
<name>S9RHG2_9RHOB</name>
<dbReference type="HOGENOM" id="CLU_756049_0_0_5"/>
<gene>
    <name evidence="3" type="ORF">thalar_03249</name>
</gene>
<feature type="transmembrane region" description="Helical" evidence="2">
    <location>
        <begin position="12"/>
        <end position="33"/>
    </location>
</feature>
<evidence type="ECO:0000313" key="3">
    <source>
        <dbReference type="EMBL" id="EPX77525.1"/>
    </source>
</evidence>
<dbReference type="PANTHER" id="PTHR32309:SF31">
    <property type="entry name" value="CAPSULAR EXOPOLYSACCHARIDE FAMILY"/>
    <property type="match status" value="1"/>
</dbReference>
<protein>
    <recommendedName>
        <fullName evidence="5">Polysaccharide chain length determinant N-terminal domain-containing protein</fullName>
    </recommendedName>
</protein>
<reference evidence="4" key="1">
    <citation type="journal article" date="2013" name="Stand. Genomic Sci.">
        <title>Genome sequence of the Litoreibacter arenae type strain (DSM 19593(T)), a member of the Roseobacter clade isolated from sea sand.</title>
        <authorList>
            <person name="Riedel T."/>
            <person name="Fiebig A."/>
            <person name="Petersen J."/>
            <person name="Gronow S."/>
            <person name="Kyrpides N.C."/>
            <person name="Goker M."/>
            <person name="Klenk H.P."/>
        </authorList>
    </citation>
    <scope>NUCLEOTIDE SEQUENCE [LARGE SCALE GENOMIC DNA]</scope>
    <source>
        <strain evidence="4">DSM 19593</strain>
    </source>
</reference>
<dbReference type="AlphaFoldDB" id="S9RHG2"/>
<evidence type="ECO:0000313" key="4">
    <source>
        <dbReference type="Proteomes" id="UP000015351"/>
    </source>
</evidence>
<evidence type="ECO:0000256" key="1">
    <source>
        <dbReference type="SAM" id="Coils"/>
    </source>
</evidence>
<dbReference type="STRING" id="1123360.thalar_03249"/>
<dbReference type="OrthoDB" id="7805685at2"/>
<dbReference type="EMBL" id="AONI01000015">
    <property type="protein sequence ID" value="EPX77525.1"/>
    <property type="molecule type" value="Genomic_DNA"/>
</dbReference>
<organism evidence="3 4">
    <name type="scientific">Litoreibacter arenae DSM 19593</name>
    <dbReference type="NCBI Taxonomy" id="1123360"/>
    <lineage>
        <taxon>Bacteria</taxon>
        <taxon>Pseudomonadati</taxon>
        <taxon>Pseudomonadota</taxon>
        <taxon>Alphaproteobacteria</taxon>
        <taxon>Rhodobacterales</taxon>
        <taxon>Roseobacteraceae</taxon>
        <taxon>Litoreibacter</taxon>
    </lineage>
</organism>